<evidence type="ECO:0000313" key="4">
    <source>
        <dbReference type="Proteomes" id="UP000185612"/>
    </source>
</evidence>
<feature type="region of interest" description="Disordered" evidence="1">
    <location>
        <begin position="491"/>
        <end position="555"/>
    </location>
</feature>
<dbReference type="EMBL" id="MQVS01000007">
    <property type="protein sequence ID" value="OKL51462.1"/>
    <property type="molecule type" value="Genomic_DNA"/>
</dbReference>
<proteinExistence type="predicted"/>
<dbReference type="Proteomes" id="UP000185612">
    <property type="component" value="Unassembled WGS sequence"/>
</dbReference>
<evidence type="ECO:0000256" key="1">
    <source>
        <dbReference type="SAM" id="MobiDB-lite"/>
    </source>
</evidence>
<evidence type="ECO:0000313" key="3">
    <source>
        <dbReference type="EMBL" id="OKL51462.1"/>
    </source>
</evidence>
<dbReference type="RefSeq" id="WP_073824962.1">
    <property type="nucleotide sequence ID" value="NZ_MQVS01000007.1"/>
</dbReference>
<keyword evidence="4" id="KW-1185">Reference proteome</keyword>
<feature type="compositionally biased region" description="Low complexity" evidence="1">
    <location>
        <begin position="252"/>
        <end position="261"/>
    </location>
</feature>
<feature type="region of interest" description="Disordered" evidence="1">
    <location>
        <begin position="287"/>
        <end position="319"/>
    </location>
</feature>
<feature type="transmembrane region" description="Helical" evidence="2">
    <location>
        <begin position="114"/>
        <end position="133"/>
    </location>
</feature>
<dbReference type="InParanoid" id="A0A1Q5PVF0"/>
<keyword evidence="2" id="KW-1133">Transmembrane helix</keyword>
<feature type="region of interest" description="Disordered" evidence="1">
    <location>
        <begin position="248"/>
        <end position="271"/>
    </location>
</feature>
<feature type="region of interest" description="Disordered" evidence="1">
    <location>
        <begin position="340"/>
        <end position="359"/>
    </location>
</feature>
<sequence>MEPQSLAFVVLAILVAVYVLPALLRGHDVRANMRGADRYSSRLRLLKTDEPRGTRIADAANARRPRLLPEGSRPVMSRSTITAKRRTEAKQALAEVLQHRQVRVRAVNTAASRYRLLLFTAVVTFGSLVYVVARTGVSAWTLLLPVAGAALVMWGNLKLRADWRAEDTQLRAEIAEHRQVAGIPPGVTVRVPHRSERETVVAANPGPGPREGAARAVPTPAAGTRIVAPPTPAAGVRAAAMPTPAAGVRAVGGKQAPAGGPRRPPVPAGTWRPLSEAAELTETQGTPAAGDIAGEQPSVDQRAAEPRDSKRAAGSSARRWWRRAAAADEQASIVRTPAAERSFSRQVPHVERPGSATNGTPVVGIAVGGPTPTPAVGLTVGTPVGGISIGTPAAGMALGTPVAGIPVGGATPTPAAGLTAGGATPTPAAGLTVGTPVAGVPLGTPAAGMPVAGAAATPAGGVAAVEGDDKSWTPRPVPPPLYTLQPVVHPRTASPYEEPTSVAQAPATPARGNQPLEISAHELAEVERALTGHSQLEEATRRSVEDILERRRDSA</sequence>
<feature type="region of interest" description="Disordered" evidence="1">
    <location>
        <begin position="200"/>
        <end position="229"/>
    </location>
</feature>
<keyword evidence="2" id="KW-0812">Transmembrane</keyword>
<reference evidence="4" key="1">
    <citation type="submission" date="2016-12" db="EMBL/GenBank/DDBJ databases">
        <authorList>
            <person name="Meng X."/>
        </authorList>
    </citation>
    <scope>NUCLEOTIDE SEQUENCE [LARGE SCALE GENOMIC DNA]</scope>
    <source>
        <strain evidence="4">DSM 20732</strain>
    </source>
</reference>
<gene>
    <name evidence="3" type="ORF">BSZ40_07840</name>
</gene>
<comment type="caution">
    <text evidence="3">The sequence shown here is derived from an EMBL/GenBank/DDBJ whole genome shotgun (WGS) entry which is preliminary data.</text>
</comment>
<dbReference type="AlphaFoldDB" id="A0A1Q5PVF0"/>
<organism evidence="3 4">
    <name type="scientific">Buchananella hordeovulneris</name>
    <dbReference type="NCBI Taxonomy" id="52770"/>
    <lineage>
        <taxon>Bacteria</taxon>
        <taxon>Bacillati</taxon>
        <taxon>Actinomycetota</taxon>
        <taxon>Actinomycetes</taxon>
        <taxon>Actinomycetales</taxon>
        <taxon>Actinomycetaceae</taxon>
        <taxon>Buchananella</taxon>
    </lineage>
</organism>
<feature type="compositionally biased region" description="Basic and acidic residues" evidence="1">
    <location>
        <begin position="302"/>
        <end position="311"/>
    </location>
</feature>
<feature type="compositionally biased region" description="Basic and acidic residues" evidence="1">
    <location>
        <begin position="519"/>
        <end position="555"/>
    </location>
</feature>
<evidence type="ECO:0000256" key="2">
    <source>
        <dbReference type="SAM" id="Phobius"/>
    </source>
</evidence>
<name>A0A1Q5PVF0_9ACTO</name>
<feature type="transmembrane region" description="Helical" evidence="2">
    <location>
        <begin position="6"/>
        <end position="24"/>
    </location>
</feature>
<keyword evidence="2" id="KW-0472">Membrane</keyword>
<accession>A0A1Q5PVF0</accession>
<dbReference type="OrthoDB" id="3266299at2"/>
<protein>
    <submittedName>
        <fullName evidence="3">Uncharacterized protein</fullName>
    </submittedName>
</protein>